<dbReference type="GO" id="GO:0140359">
    <property type="term" value="F:ABC-type transporter activity"/>
    <property type="evidence" value="ECO:0007669"/>
    <property type="project" value="InterPro"/>
</dbReference>
<dbReference type="SUPFAM" id="SSF50331">
    <property type="entry name" value="MOP-like"/>
    <property type="match status" value="1"/>
</dbReference>
<evidence type="ECO:0000259" key="10">
    <source>
        <dbReference type="PROSITE" id="PS50893"/>
    </source>
</evidence>
<dbReference type="InterPro" id="IPR008995">
    <property type="entry name" value="Mo/tungstate-bd_C_term_dom"/>
</dbReference>
<keyword evidence="7" id="KW-1278">Translocase</keyword>
<dbReference type="Gene3D" id="2.40.50.100">
    <property type="match status" value="1"/>
</dbReference>
<keyword evidence="2" id="KW-1003">Cell membrane</keyword>
<evidence type="ECO:0000256" key="4">
    <source>
        <dbReference type="ARBA" id="ARBA00022519"/>
    </source>
</evidence>
<dbReference type="GO" id="GO:0016020">
    <property type="term" value="C:membrane"/>
    <property type="evidence" value="ECO:0007669"/>
    <property type="project" value="InterPro"/>
</dbReference>
<dbReference type="AlphaFoldDB" id="A0A1N7QAK0"/>
<dbReference type="Gene3D" id="3.40.50.300">
    <property type="entry name" value="P-loop containing nucleotide triphosphate hydrolases"/>
    <property type="match status" value="1"/>
</dbReference>
<dbReference type="RefSeq" id="WP_076518163.1">
    <property type="nucleotide sequence ID" value="NZ_FTOH01000017.1"/>
</dbReference>
<dbReference type="InterPro" id="IPR004606">
    <property type="entry name" value="Mop_domain"/>
</dbReference>
<dbReference type="GO" id="GO:0005524">
    <property type="term" value="F:ATP binding"/>
    <property type="evidence" value="ECO:0007669"/>
    <property type="project" value="UniProtKB-KW"/>
</dbReference>
<evidence type="ECO:0000256" key="6">
    <source>
        <dbReference type="ARBA" id="ARBA00022840"/>
    </source>
</evidence>
<dbReference type="InterPro" id="IPR011868">
    <property type="entry name" value="ModC_ABC_ATP-bd"/>
</dbReference>
<dbReference type="InterPro" id="IPR017871">
    <property type="entry name" value="ABC_transporter-like_CS"/>
</dbReference>
<evidence type="ECO:0000256" key="8">
    <source>
        <dbReference type="ARBA" id="ARBA00023136"/>
    </source>
</evidence>
<evidence type="ECO:0000256" key="3">
    <source>
        <dbReference type="ARBA" id="ARBA00022505"/>
    </source>
</evidence>
<dbReference type="InterPro" id="IPR027417">
    <property type="entry name" value="P-loop_NTPase"/>
</dbReference>
<dbReference type="Pfam" id="PF00005">
    <property type="entry name" value="ABC_tran"/>
    <property type="match status" value="1"/>
</dbReference>
<evidence type="ECO:0000256" key="1">
    <source>
        <dbReference type="ARBA" id="ARBA00022448"/>
    </source>
</evidence>
<dbReference type="STRING" id="484498.SAMN05421686_11719"/>
<evidence type="ECO:0000313" key="13">
    <source>
        <dbReference type="Proteomes" id="UP000185639"/>
    </source>
</evidence>
<dbReference type="OrthoDB" id="9802264at2"/>
<feature type="domain" description="ABC transporter" evidence="10">
    <location>
        <begin position="1"/>
        <end position="234"/>
    </location>
</feature>
<proteinExistence type="predicted"/>
<evidence type="ECO:0000313" key="12">
    <source>
        <dbReference type="EMBL" id="SIT19816.1"/>
    </source>
</evidence>
<keyword evidence="5" id="KW-0547">Nucleotide-binding</keyword>
<dbReference type="SMART" id="SM00382">
    <property type="entry name" value="AAA"/>
    <property type="match status" value="1"/>
</dbReference>
<evidence type="ECO:0000256" key="9">
    <source>
        <dbReference type="PROSITE-ProRule" id="PRU01213"/>
    </source>
</evidence>
<evidence type="ECO:0000256" key="7">
    <source>
        <dbReference type="ARBA" id="ARBA00022967"/>
    </source>
</evidence>
<organism evidence="12 13">
    <name type="scientific">Thalassolituus maritimus</name>
    <dbReference type="NCBI Taxonomy" id="484498"/>
    <lineage>
        <taxon>Bacteria</taxon>
        <taxon>Pseudomonadati</taxon>
        <taxon>Pseudomonadota</taxon>
        <taxon>Gammaproteobacteria</taxon>
        <taxon>Oceanospirillales</taxon>
        <taxon>Oceanospirillaceae</taxon>
        <taxon>Thalassolituus</taxon>
    </lineage>
</organism>
<accession>A0A1N7QAK0</accession>
<name>A0A1N7QAK0_9GAMM</name>
<dbReference type="InterPro" id="IPR003439">
    <property type="entry name" value="ABC_transporter-like_ATP-bd"/>
</dbReference>
<evidence type="ECO:0000256" key="2">
    <source>
        <dbReference type="ARBA" id="ARBA00022475"/>
    </source>
</evidence>
<dbReference type="Pfam" id="PF03459">
    <property type="entry name" value="TOBE"/>
    <property type="match status" value="1"/>
</dbReference>
<evidence type="ECO:0000256" key="5">
    <source>
        <dbReference type="ARBA" id="ARBA00022741"/>
    </source>
</evidence>
<dbReference type="InterPro" id="IPR005116">
    <property type="entry name" value="Transp-assoc_OB_typ1"/>
</dbReference>
<gene>
    <name evidence="12" type="ORF">SAMN05421686_11719</name>
</gene>
<reference evidence="13" key="1">
    <citation type="submission" date="2017-01" db="EMBL/GenBank/DDBJ databases">
        <authorList>
            <person name="Varghese N."/>
            <person name="Submissions S."/>
        </authorList>
    </citation>
    <scope>NUCLEOTIDE SEQUENCE [LARGE SCALE GENOMIC DNA]</scope>
    <source>
        <strain evidence="13">DSM 24913</strain>
    </source>
</reference>
<dbReference type="InterPro" id="IPR050334">
    <property type="entry name" value="Molybdenum_import_ModC"/>
</dbReference>
<dbReference type="NCBIfam" id="TIGR02142">
    <property type="entry name" value="modC_ABC"/>
    <property type="match status" value="1"/>
</dbReference>
<keyword evidence="6 12" id="KW-0067">ATP-binding</keyword>
<evidence type="ECO:0000259" key="11">
    <source>
        <dbReference type="PROSITE" id="PS51866"/>
    </source>
</evidence>
<protein>
    <submittedName>
        <fullName evidence="12">Molybdate transport system ATP-binding protein</fullName>
    </submittedName>
</protein>
<sequence>MAVSELIARLRVRLDPFELNTDITLPAKGVSVIFGPSGSGKTTLLRAIAGLQPCDGEIWFNGNYWQGNGRHRKTAERPLSYVFQEASLFPHMTVAENLDFAERYTLRPGNASKRDDLIELFDIADLMSRRPDRLSGGERQRAAIARALLRQPDILLMDEPLASLDDARKHEILPYLERLKNEFELPIIYVTHSAYEAARLGDYIVALDKGTVVSQGELYDVISDPKFPGDISREAGTVVTGIVDSVDAQWHLAQIRTGSSALITVPANNLNPGDAVRLWIRASDISLSHEPLKENSISNSLPCQIEDIRHDPNPALMIVKLRAEKIELITRITRQSASHLGLEPQMHIYAHIKTAALI</sequence>
<dbReference type="Proteomes" id="UP000185639">
    <property type="component" value="Unassembled WGS sequence"/>
</dbReference>
<dbReference type="PROSITE" id="PS50893">
    <property type="entry name" value="ABC_TRANSPORTER_2"/>
    <property type="match status" value="1"/>
</dbReference>
<dbReference type="PROSITE" id="PS00211">
    <property type="entry name" value="ABC_TRANSPORTER_1"/>
    <property type="match status" value="1"/>
</dbReference>
<dbReference type="GO" id="GO:0016887">
    <property type="term" value="F:ATP hydrolysis activity"/>
    <property type="evidence" value="ECO:0007669"/>
    <property type="project" value="InterPro"/>
</dbReference>
<dbReference type="EMBL" id="FTOH01000017">
    <property type="protein sequence ID" value="SIT19816.1"/>
    <property type="molecule type" value="Genomic_DNA"/>
</dbReference>
<dbReference type="SUPFAM" id="SSF52540">
    <property type="entry name" value="P-loop containing nucleoside triphosphate hydrolases"/>
    <property type="match status" value="1"/>
</dbReference>
<keyword evidence="3 9" id="KW-0500">Molybdenum</keyword>
<keyword evidence="1" id="KW-0813">Transport</keyword>
<dbReference type="PANTHER" id="PTHR43514:SF10">
    <property type="entry name" value="MOLYBDENUM IMPORT ATP-BINDING PROTEIN MODC 2"/>
    <property type="match status" value="1"/>
</dbReference>
<dbReference type="PROSITE" id="PS51866">
    <property type="entry name" value="MOP"/>
    <property type="match status" value="1"/>
</dbReference>
<keyword evidence="8" id="KW-0472">Membrane</keyword>
<dbReference type="InterPro" id="IPR003593">
    <property type="entry name" value="AAA+_ATPase"/>
</dbReference>
<dbReference type="GO" id="GO:0015098">
    <property type="term" value="F:molybdate ion transmembrane transporter activity"/>
    <property type="evidence" value="ECO:0007669"/>
    <property type="project" value="InterPro"/>
</dbReference>
<dbReference type="PANTHER" id="PTHR43514">
    <property type="entry name" value="ABC TRANSPORTER I FAMILY MEMBER 10"/>
    <property type="match status" value="1"/>
</dbReference>
<keyword evidence="13" id="KW-1185">Reference proteome</keyword>
<feature type="domain" description="Mop" evidence="11">
    <location>
        <begin position="294"/>
        <end position="358"/>
    </location>
</feature>
<keyword evidence="4" id="KW-0997">Cell inner membrane</keyword>